<dbReference type="WBParaSite" id="HDID_0000227901-mRNA-1">
    <property type="protein sequence ID" value="HDID_0000227901-mRNA-1"/>
    <property type="gene ID" value="HDID_0000227901"/>
</dbReference>
<dbReference type="STRING" id="6216.A0A0R3SCH2"/>
<evidence type="ECO:0000313" key="10">
    <source>
        <dbReference type="WBParaSite" id="HDID_0000227901-mRNA-1"/>
    </source>
</evidence>
<keyword evidence="3" id="KW-0206">Cytoskeleton</keyword>
<evidence type="ECO:0000313" key="8">
    <source>
        <dbReference type="EMBL" id="VDL19741.1"/>
    </source>
</evidence>
<comment type="similarity">
    <text evidence="5">Belongs to the CFAP91 family.</text>
</comment>
<proteinExistence type="inferred from homology"/>
<sequence>MAKSCRARDMQKLPCDDIYKENICRQQSNPIDTNKISRGTQTLYRDSETQTIPYSPEYTIPVGTNPRILHLVHLKYGNGLPVGLKELDKFERDEQRRAMEAIITKLPLKERVRMRRNFEIEDWERRTLEIKALQELRLQVITQLICIQQKNREEINNKKLHNLLISREKERVKTIDRIRSKYAEEIRRMIYTLKKKQRNPKPDKIDLYSNPSFQAFIPTSRKWDKEDVCKFRSQFLETFEGLSELEKIISDNTKNIQIDIKKTSNYTKDGHLKRHARWQGKLESLHKYMEAQRYTDTEPSKPLRYLFKIEKHATRPTTPSIPEIDRSKEEVNVAVLNLQRIIRGRAVQTMMYEFRQRRQLLIDEIRSTHALIKEEQAEKRRQMLQIRTDQTRFENLIYENDKINEILERLDATILGDMLDLLSKELDRLIVDQRLSELVHRAREERRMREVEESSRRQWELRRRREQEEFFKQIVKVHQDTADGYFEALISHAMETSAELIATDEIEELAKRWPADVEEAERILTNEEEAAELVYNFLIPEVRIYYFDV</sequence>
<evidence type="ECO:0000256" key="4">
    <source>
        <dbReference type="ARBA" id="ARBA00023273"/>
    </source>
</evidence>
<comment type="subcellular location">
    <subcellularLocation>
        <location evidence="1">Cytoplasm</location>
        <location evidence="1">Cytoskeleton</location>
        <location evidence="1">Cilium axoneme</location>
    </subcellularLocation>
</comment>
<reference evidence="8 9" key="2">
    <citation type="submission" date="2018-11" db="EMBL/GenBank/DDBJ databases">
        <authorList>
            <consortium name="Pathogen Informatics"/>
        </authorList>
    </citation>
    <scope>NUCLEOTIDE SEQUENCE [LARGE SCALE GENOMIC DNA]</scope>
</reference>
<dbReference type="InterPro" id="IPR026720">
    <property type="entry name" value="CFAP91"/>
</dbReference>
<keyword evidence="4" id="KW-0966">Cell projection</keyword>
<organism evidence="10">
    <name type="scientific">Hymenolepis diminuta</name>
    <name type="common">Rat tapeworm</name>
    <dbReference type="NCBI Taxonomy" id="6216"/>
    <lineage>
        <taxon>Eukaryota</taxon>
        <taxon>Metazoa</taxon>
        <taxon>Spiralia</taxon>
        <taxon>Lophotrochozoa</taxon>
        <taxon>Platyhelminthes</taxon>
        <taxon>Cestoda</taxon>
        <taxon>Eucestoda</taxon>
        <taxon>Cyclophyllidea</taxon>
        <taxon>Hymenolepididae</taxon>
        <taxon>Hymenolepis</taxon>
    </lineage>
</organism>
<gene>
    <name evidence="8" type="ORF">HDID_LOCUS2280</name>
</gene>
<evidence type="ECO:0000256" key="2">
    <source>
        <dbReference type="ARBA" id="ARBA00022490"/>
    </source>
</evidence>
<protein>
    <recommendedName>
        <fullName evidence="6">Cilia- and flagella-associated protein 91</fullName>
    </recommendedName>
</protein>
<dbReference type="InterPro" id="IPR032840">
    <property type="entry name" value="CFAP91_dom"/>
</dbReference>
<accession>A0A0R3SCH2</accession>
<dbReference type="PANTHER" id="PTHR22455:SF10">
    <property type="entry name" value="CILIA- AND FLAGELLA-ASSOCIATED PROTEIN 91"/>
    <property type="match status" value="1"/>
</dbReference>
<reference evidence="10" key="1">
    <citation type="submission" date="2017-02" db="UniProtKB">
        <authorList>
            <consortium name="WormBaseParasite"/>
        </authorList>
    </citation>
    <scope>IDENTIFICATION</scope>
</reference>
<evidence type="ECO:0000256" key="3">
    <source>
        <dbReference type="ARBA" id="ARBA00023212"/>
    </source>
</evidence>
<feature type="domain" description="CFAP91" evidence="7">
    <location>
        <begin position="40"/>
        <end position="188"/>
    </location>
</feature>
<evidence type="ECO:0000259" key="7">
    <source>
        <dbReference type="Pfam" id="PF14738"/>
    </source>
</evidence>
<dbReference type="PANTHER" id="PTHR22455">
    <property type="entry name" value="CILIA- AND FLAGELLA-ASSOCIATED PROTEIN 91"/>
    <property type="match status" value="1"/>
</dbReference>
<dbReference type="Proteomes" id="UP000274504">
    <property type="component" value="Unassembled WGS sequence"/>
</dbReference>
<dbReference type="EMBL" id="UYSG01000541">
    <property type="protein sequence ID" value="VDL19741.1"/>
    <property type="molecule type" value="Genomic_DNA"/>
</dbReference>
<dbReference type="AlphaFoldDB" id="A0A0R3SCH2"/>
<dbReference type="Pfam" id="PF14738">
    <property type="entry name" value="CFAP91"/>
    <property type="match status" value="1"/>
</dbReference>
<evidence type="ECO:0000256" key="6">
    <source>
        <dbReference type="ARBA" id="ARBA00029555"/>
    </source>
</evidence>
<keyword evidence="2" id="KW-0963">Cytoplasm</keyword>
<evidence type="ECO:0000313" key="9">
    <source>
        <dbReference type="Proteomes" id="UP000274504"/>
    </source>
</evidence>
<dbReference type="OrthoDB" id="567787at2759"/>
<evidence type="ECO:0000256" key="5">
    <source>
        <dbReference type="ARBA" id="ARBA00029468"/>
    </source>
</evidence>
<dbReference type="GO" id="GO:0005930">
    <property type="term" value="C:axoneme"/>
    <property type="evidence" value="ECO:0007669"/>
    <property type="project" value="UniProtKB-SubCell"/>
</dbReference>
<evidence type="ECO:0000256" key="1">
    <source>
        <dbReference type="ARBA" id="ARBA00004430"/>
    </source>
</evidence>
<name>A0A0R3SCH2_HYMDI</name>